<protein>
    <submittedName>
        <fullName evidence="1">Os02g0575950 protein</fullName>
    </submittedName>
</protein>
<evidence type="ECO:0000313" key="2">
    <source>
        <dbReference type="Proteomes" id="UP000059680"/>
    </source>
</evidence>
<dbReference type="Proteomes" id="UP000059680">
    <property type="component" value="Chromosome 2"/>
</dbReference>
<reference evidence="1 2" key="3">
    <citation type="journal article" date="2013" name="Rice">
        <title>Improvement of the Oryza sativa Nipponbare reference genome using next generation sequence and optical map data.</title>
        <authorList>
            <person name="Kawahara Y."/>
            <person name="de la Bastide M."/>
            <person name="Hamilton J.P."/>
            <person name="Kanamori H."/>
            <person name="McCombie W.R."/>
            <person name="Ouyang S."/>
            <person name="Schwartz D.C."/>
            <person name="Tanaka T."/>
            <person name="Wu J."/>
            <person name="Zhou S."/>
            <person name="Childs K.L."/>
            <person name="Davidson R.M."/>
            <person name="Lin H."/>
            <person name="Quesada-Ocampo L."/>
            <person name="Vaillancourt B."/>
            <person name="Sakai H."/>
            <person name="Lee S.S."/>
            <person name="Kim J."/>
            <person name="Numa H."/>
            <person name="Itoh T."/>
            <person name="Buell C.R."/>
            <person name="Matsumoto T."/>
        </authorList>
    </citation>
    <scope>NUCLEOTIDE SEQUENCE [LARGE SCALE GENOMIC DNA]</scope>
    <source>
        <strain evidence="2">cv. Nipponbare</strain>
    </source>
</reference>
<dbReference type="AlphaFoldDB" id="A0A0P0VKW7"/>
<dbReference type="EMBL" id="AP014958">
    <property type="protein sequence ID" value="BAS79381.1"/>
    <property type="molecule type" value="Genomic_DNA"/>
</dbReference>
<gene>
    <name evidence="1" type="ordered locus">Os02g0575950</name>
    <name evidence="1" type="ORF">OSNPB_020575950</name>
</gene>
<keyword evidence="2" id="KW-1185">Reference proteome</keyword>
<proteinExistence type="predicted"/>
<reference evidence="2" key="1">
    <citation type="journal article" date="2005" name="Nature">
        <title>The map-based sequence of the rice genome.</title>
        <authorList>
            <consortium name="International rice genome sequencing project (IRGSP)"/>
            <person name="Matsumoto T."/>
            <person name="Wu J."/>
            <person name="Kanamori H."/>
            <person name="Katayose Y."/>
            <person name="Fujisawa M."/>
            <person name="Namiki N."/>
            <person name="Mizuno H."/>
            <person name="Yamamoto K."/>
            <person name="Antonio B.A."/>
            <person name="Baba T."/>
            <person name="Sakata K."/>
            <person name="Nagamura Y."/>
            <person name="Aoki H."/>
            <person name="Arikawa K."/>
            <person name="Arita K."/>
            <person name="Bito T."/>
            <person name="Chiden Y."/>
            <person name="Fujitsuka N."/>
            <person name="Fukunaka R."/>
            <person name="Hamada M."/>
            <person name="Harada C."/>
            <person name="Hayashi A."/>
            <person name="Hijishita S."/>
            <person name="Honda M."/>
            <person name="Hosokawa S."/>
            <person name="Ichikawa Y."/>
            <person name="Idonuma A."/>
            <person name="Iijima M."/>
            <person name="Ikeda M."/>
            <person name="Ikeno M."/>
            <person name="Ito K."/>
            <person name="Ito S."/>
            <person name="Ito T."/>
            <person name="Ito Y."/>
            <person name="Ito Y."/>
            <person name="Iwabuchi A."/>
            <person name="Kamiya K."/>
            <person name="Karasawa W."/>
            <person name="Kurita K."/>
            <person name="Katagiri S."/>
            <person name="Kikuta A."/>
            <person name="Kobayashi H."/>
            <person name="Kobayashi N."/>
            <person name="Machita K."/>
            <person name="Maehara T."/>
            <person name="Masukawa M."/>
            <person name="Mizubayashi T."/>
            <person name="Mukai Y."/>
            <person name="Nagasaki H."/>
            <person name="Nagata Y."/>
            <person name="Naito S."/>
            <person name="Nakashima M."/>
            <person name="Nakama Y."/>
            <person name="Nakamichi Y."/>
            <person name="Nakamura M."/>
            <person name="Meguro A."/>
            <person name="Negishi M."/>
            <person name="Ohta I."/>
            <person name="Ohta T."/>
            <person name="Okamoto M."/>
            <person name="Ono N."/>
            <person name="Saji S."/>
            <person name="Sakaguchi M."/>
            <person name="Sakai K."/>
            <person name="Shibata M."/>
            <person name="Shimokawa T."/>
            <person name="Song J."/>
            <person name="Takazaki Y."/>
            <person name="Terasawa K."/>
            <person name="Tsugane M."/>
            <person name="Tsuji K."/>
            <person name="Ueda S."/>
            <person name="Waki K."/>
            <person name="Yamagata H."/>
            <person name="Yamamoto M."/>
            <person name="Yamamoto S."/>
            <person name="Yamane H."/>
            <person name="Yoshiki S."/>
            <person name="Yoshihara R."/>
            <person name="Yukawa K."/>
            <person name="Zhong H."/>
            <person name="Yano M."/>
            <person name="Yuan Q."/>
            <person name="Ouyang S."/>
            <person name="Liu J."/>
            <person name="Jones K.M."/>
            <person name="Gansberger K."/>
            <person name="Moffat K."/>
            <person name="Hill J."/>
            <person name="Bera J."/>
            <person name="Fadrosh D."/>
            <person name="Jin S."/>
            <person name="Johri S."/>
            <person name="Kim M."/>
            <person name="Overton L."/>
            <person name="Reardon M."/>
            <person name="Tsitrin T."/>
            <person name="Vuong H."/>
            <person name="Weaver B."/>
            <person name="Ciecko A."/>
            <person name="Tallon L."/>
            <person name="Jackson J."/>
            <person name="Pai G."/>
            <person name="Aken S.V."/>
            <person name="Utterback T."/>
            <person name="Reidmuller S."/>
            <person name="Feldblyum T."/>
            <person name="Hsiao J."/>
            <person name="Zismann V."/>
            <person name="Iobst S."/>
            <person name="de Vazeille A.R."/>
            <person name="Buell C.R."/>
            <person name="Ying K."/>
            <person name="Li Y."/>
            <person name="Lu T."/>
            <person name="Huang Y."/>
            <person name="Zhao Q."/>
            <person name="Feng Q."/>
            <person name="Zhang L."/>
            <person name="Zhu J."/>
            <person name="Weng Q."/>
            <person name="Mu J."/>
            <person name="Lu Y."/>
            <person name="Fan D."/>
            <person name="Liu Y."/>
            <person name="Guan J."/>
            <person name="Zhang Y."/>
            <person name="Yu S."/>
            <person name="Liu X."/>
            <person name="Zhang Y."/>
            <person name="Hong G."/>
            <person name="Han B."/>
            <person name="Choisne N."/>
            <person name="Demange N."/>
            <person name="Orjeda G."/>
            <person name="Samain S."/>
            <person name="Cattolico L."/>
            <person name="Pelletier E."/>
            <person name="Couloux A."/>
            <person name="Segurens B."/>
            <person name="Wincker P."/>
            <person name="D'Hont A."/>
            <person name="Scarpelli C."/>
            <person name="Weissenbach J."/>
            <person name="Salanoubat M."/>
            <person name="Quetier F."/>
            <person name="Yu Y."/>
            <person name="Kim H.R."/>
            <person name="Rambo T."/>
            <person name="Currie J."/>
            <person name="Collura K."/>
            <person name="Luo M."/>
            <person name="Yang T."/>
            <person name="Ammiraju J.S.S."/>
            <person name="Engler F."/>
            <person name="Soderlund C."/>
            <person name="Wing R.A."/>
            <person name="Palmer L.E."/>
            <person name="de la Bastide M."/>
            <person name="Spiegel L."/>
            <person name="Nascimento L."/>
            <person name="Zutavern T."/>
            <person name="O'Shaughnessy A."/>
            <person name="Dike S."/>
            <person name="Dedhia N."/>
            <person name="Preston R."/>
            <person name="Balija V."/>
            <person name="McCombie W.R."/>
            <person name="Chow T."/>
            <person name="Chen H."/>
            <person name="Chung M."/>
            <person name="Chen C."/>
            <person name="Shaw J."/>
            <person name="Wu H."/>
            <person name="Hsiao K."/>
            <person name="Chao Y."/>
            <person name="Chu M."/>
            <person name="Cheng C."/>
            <person name="Hour A."/>
            <person name="Lee P."/>
            <person name="Lin S."/>
            <person name="Lin Y."/>
            <person name="Liou J."/>
            <person name="Liu S."/>
            <person name="Hsing Y."/>
            <person name="Raghuvanshi S."/>
            <person name="Mohanty A."/>
            <person name="Bharti A.K."/>
            <person name="Gaur A."/>
            <person name="Gupta V."/>
            <person name="Kumar D."/>
            <person name="Ravi V."/>
            <person name="Vij S."/>
            <person name="Kapur A."/>
            <person name="Khurana P."/>
            <person name="Khurana P."/>
            <person name="Khurana J.P."/>
            <person name="Tyagi A.K."/>
            <person name="Gaikwad K."/>
            <person name="Singh A."/>
            <person name="Dalal V."/>
            <person name="Srivastava S."/>
            <person name="Dixit A."/>
            <person name="Pal A.K."/>
            <person name="Ghazi I.A."/>
            <person name="Yadav M."/>
            <person name="Pandit A."/>
            <person name="Bhargava A."/>
            <person name="Sureshbabu K."/>
            <person name="Batra K."/>
            <person name="Sharma T.R."/>
            <person name="Mohapatra T."/>
            <person name="Singh N.K."/>
            <person name="Messing J."/>
            <person name="Nelson A.B."/>
            <person name="Fuks G."/>
            <person name="Kavchok S."/>
            <person name="Keizer G."/>
            <person name="Linton E."/>
            <person name="Llaca V."/>
            <person name="Song R."/>
            <person name="Tanyolac B."/>
            <person name="Young S."/>
            <person name="Ho-Il K."/>
            <person name="Hahn J.H."/>
            <person name="Sangsakoo G."/>
            <person name="Vanavichit A."/>
            <person name="de Mattos Luiz.A.T."/>
            <person name="Zimmer P.D."/>
            <person name="Malone G."/>
            <person name="Dellagostin O."/>
            <person name="de Oliveira A.C."/>
            <person name="Bevan M."/>
            <person name="Bancroft I."/>
            <person name="Minx P."/>
            <person name="Cordum H."/>
            <person name="Wilson R."/>
            <person name="Cheng Z."/>
            <person name="Jin W."/>
            <person name="Jiang J."/>
            <person name="Leong S.A."/>
            <person name="Iwama H."/>
            <person name="Gojobori T."/>
            <person name="Itoh T."/>
            <person name="Niimura Y."/>
            <person name="Fujii Y."/>
            <person name="Habara T."/>
            <person name="Sakai H."/>
            <person name="Sato Y."/>
            <person name="Wilson G."/>
            <person name="Kumar K."/>
            <person name="McCouch S."/>
            <person name="Juretic N."/>
            <person name="Hoen D."/>
            <person name="Wright S."/>
            <person name="Bruskiewich R."/>
            <person name="Bureau T."/>
            <person name="Miyao A."/>
            <person name="Hirochika H."/>
            <person name="Nishikawa T."/>
            <person name="Kadowaki K."/>
            <person name="Sugiura M."/>
            <person name="Burr B."/>
            <person name="Sasaki T."/>
        </authorList>
    </citation>
    <scope>NUCLEOTIDE SEQUENCE [LARGE SCALE GENOMIC DNA]</scope>
    <source>
        <strain evidence="2">cv. Nipponbare</strain>
    </source>
</reference>
<reference evidence="1 2" key="2">
    <citation type="journal article" date="2013" name="Plant Cell Physiol.">
        <title>Rice Annotation Project Database (RAP-DB): an integrative and interactive database for rice genomics.</title>
        <authorList>
            <person name="Sakai H."/>
            <person name="Lee S.S."/>
            <person name="Tanaka T."/>
            <person name="Numa H."/>
            <person name="Kim J."/>
            <person name="Kawahara Y."/>
            <person name="Wakimoto H."/>
            <person name="Yang C.C."/>
            <person name="Iwamoto M."/>
            <person name="Abe T."/>
            <person name="Yamada Y."/>
            <person name="Muto A."/>
            <person name="Inokuchi H."/>
            <person name="Ikemura T."/>
            <person name="Matsumoto T."/>
            <person name="Sasaki T."/>
            <person name="Itoh T."/>
        </authorList>
    </citation>
    <scope>NUCLEOTIDE SEQUENCE [LARGE SCALE GENOMIC DNA]</scope>
    <source>
        <strain evidence="2">cv. Nipponbare</strain>
    </source>
</reference>
<evidence type="ECO:0000313" key="1">
    <source>
        <dbReference type="EMBL" id="BAS79381.1"/>
    </source>
</evidence>
<name>A0A0P0VKW7_ORYSJ</name>
<dbReference type="PaxDb" id="39947-A0A0P0VKW7"/>
<accession>A0A0P0VKW7</accession>
<dbReference type="InParanoid" id="A0A0P0VKW7"/>
<organism evidence="1 2">
    <name type="scientific">Oryza sativa subsp. japonica</name>
    <name type="common">Rice</name>
    <dbReference type="NCBI Taxonomy" id="39947"/>
    <lineage>
        <taxon>Eukaryota</taxon>
        <taxon>Viridiplantae</taxon>
        <taxon>Streptophyta</taxon>
        <taxon>Embryophyta</taxon>
        <taxon>Tracheophyta</taxon>
        <taxon>Spermatophyta</taxon>
        <taxon>Magnoliopsida</taxon>
        <taxon>Liliopsida</taxon>
        <taxon>Poales</taxon>
        <taxon>Poaceae</taxon>
        <taxon>BOP clade</taxon>
        <taxon>Oryzoideae</taxon>
        <taxon>Oryzeae</taxon>
        <taxon>Oryzinae</taxon>
        <taxon>Oryza</taxon>
        <taxon>Oryza sativa</taxon>
    </lineage>
</organism>
<sequence length="75" mass="8365">MATTWRWQRGGPEWAASAAMDGHRDGIGRLMRATASRRLGRQRRRPMRRRHGQANAAVVGRLVTAECASLHAEAD</sequence>